<evidence type="ECO:0000313" key="3">
    <source>
        <dbReference type="Proteomes" id="UP000272942"/>
    </source>
</evidence>
<feature type="compositionally biased region" description="Polar residues" evidence="1">
    <location>
        <begin position="15"/>
        <end position="26"/>
    </location>
</feature>
<protein>
    <submittedName>
        <fullName evidence="2">Uncharacterized protein</fullName>
    </submittedName>
</protein>
<dbReference type="Proteomes" id="UP000272942">
    <property type="component" value="Unassembled WGS sequence"/>
</dbReference>
<evidence type="ECO:0000256" key="1">
    <source>
        <dbReference type="SAM" id="MobiDB-lite"/>
    </source>
</evidence>
<feature type="region of interest" description="Disordered" evidence="1">
    <location>
        <begin position="1"/>
        <end position="28"/>
    </location>
</feature>
<organism evidence="2 3">
    <name type="scientific">Echinostoma caproni</name>
    <dbReference type="NCBI Taxonomy" id="27848"/>
    <lineage>
        <taxon>Eukaryota</taxon>
        <taxon>Metazoa</taxon>
        <taxon>Spiralia</taxon>
        <taxon>Lophotrochozoa</taxon>
        <taxon>Platyhelminthes</taxon>
        <taxon>Trematoda</taxon>
        <taxon>Digenea</taxon>
        <taxon>Plagiorchiida</taxon>
        <taxon>Echinostomata</taxon>
        <taxon>Echinostomatoidea</taxon>
        <taxon>Echinostomatidae</taxon>
        <taxon>Echinostoma</taxon>
    </lineage>
</organism>
<proteinExistence type="predicted"/>
<keyword evidence="3" id="KW-1185">Reference proteome</keyword>
<feature type="compositionally biased region" description="Polar residues" evidence="1">
    <location>
        <begin position="104"/>
        <end position="130"/>
    </location>
</feature>
<dbReference type="AlphaFoldDB" id="A0A3P8H965"/>
<feature type="region of interest" description="Disordered" evidence="1">
    <location>
        <begin position="103"/>
        <end position="130"/>
    </location>
</feature>
<evidence type="ECO:0000313" key="2">
    <source>
        <dbReference type="EMBL" id="VDP79074.1"/>
    </source>
</evidence>
<sequence length="519" mass="55038">MSQLDTNKTEPEPSGVSQENDSTNQPVEIIDLMLPSGASTPAYSSLWDPGSDKIERQTSLPVSCASSLPRLIQPCSPLCLSQLARETEDEECAAKRRRLDETNAYKSGSESTGTTQLQTPNFKPSATHQIMSTEVPRQDFFSTEDRLKMYESCVRLGTTSIAPCLASEPSQPAAQPSYLGVVPFTESSSTPWIDRTTALYLPPISTPSSQQPVNNLVWSSNSYDTCYSSSHPSTVARIETVEQAHGQMSVLDSNTNYSIPRSTGALDASAEQALPTAFSWRMRFPSKPVTYLETQPGVGASSPGSIPTHSESVWSKPLVVLGDSMRDLPLVRNSGPSSMATLILYQSTIPVTGTTTTLTTTPSMVGLKTPQPIQFSSSPSVVQGPVNSLGKSVVFSMAQVSGLTWATSSGSTVLVPVNVDLDSPNPRGLSSVQATVAPSIPGLSATPCLSTLNSVPSTTMLPNVSFGHNVSQSSPSVASLPDKENLPPSSTARTPIIPAKPSRRKVGLIGSTYGPASPR</sequence>
<accession>A0A3P8H965</accession>
<gene>
    <name evidence="2" type="ORF">ECPE_LOCUS6694</name>
</gene>
<reference evidence="2 3" key="1">
    <citation type="submission" date="2018-11" db="EMBL/GenBank/DDBJ databases">
        <authorList>
            <consortium name="Pathogen Informatics"/>
        </authorList>
    </citation>
    <scope>NUCLEOTIDE SEQUENCE [LARGE SCALE GENOMIC DNA]</scope>
    <source>
        <strain evidence="2 3">Egypt</strain>
    </source>
</reference>
<name>A0A3P8H965_9TREM</name>
<feature type="region of interest" description="Disordered" evidence="1">
    <location>
        <begin position="471"/>
        <end position="519"/>
    </location>
</feature>
<dbReference type="EMBL" id="UZAN01043714">
    <property type="protein sequence ID" value="VDP79074.1"/>
    <property type="molecule type" value="Genomic_DNA"/>
</dbReference>